<evidence type="ECO:0000313" key="2">
    <source>
        <dbReference type="EMBL" id="CDZ92948.1"/>
    </source>
</evidence>
<dbReference type="RefSeq" id="WP_037021699.1">
    <property type="nucleotide sequence ID" value="NZ_CCSF01000001.1"/>
</dbReference>
<proteinExistence type="predicted"/>
<gene>
    <name evidence="2" type="ORF">BN1079_00223</name>
</gene>
<dbReference type="OrthoDB" id="6988258at2"/>
<dbReference type="Proteomes" id="UP000053902">
    <property type="component" value="Unassembled WGS sequence"/>
</dbReference>
<dbReference type="AlphaFoldDB" id="A0A078LJQ6"/>
<feature type="compositionally biased region" description="Pro residues" evidence="1">
    <location>
        <begin position="16"/>
        <end position="25"/>
    </location>
</feature>
<dbReference type="HOGENOM" id="CLU_2587019_0_0_6"/>
<name>A0A078LJQ6_9PSED</name>
<evidence type="ECO:0000256" key="1">
    <source>
        <dbReference type="SAM" id="MobiDB-lite"/>
    </source>
</evidence>
<reference evidence="2 3" key="1">
    <citation type="submission" date="2014-07" db="EMBL/GenBank/DDBJ databases">
        <authorList>
            <person name="Urmite Genomes Urmite Genomes"/>
        </authorList>
    </citation>
    <scope>NUCLEOTIDE SEQUENCE [LARGE SCALE GENOMIC DNA]</scope>
    <source>
        <strain evidence="2 3">20_BN</strain>
    </source>
</reference>
<dbReference type="STRING" id="1499686.BN1079_00223"/>
<organism evidence="2 3">
    <name type="scientific">Pseudomonas saudiphocaensis</name>
    <dbReference type="NCBI Taxonomy" id="1499686"/>
    <lineage>
        <taxon>Bacteria</taxon>
        <taxon>Pseudomonadati</taxon>
        <taxon>Pseudomonadota</taxon>
        <taxon>Gammaproteobacteria</taxon>
        <taxon>Pseudomonadales</taxon>
        <taxon>Pseudomonadaceae</taxon>
        <taxon>Pseudomonas</taxon>
    </lineage>
</organism>
<feature type="compositionally biased region" description="Basic and acidic residues" evidence="1">
    <location>
        <begin position="60"/>
        <end position="80"/>
    </location>
</feature>
<feature type="region of interest" description="Disordered" evidence="1">
    <location>
        <begin position="1"/>
        <end position="80"/>
    </location>
</feature>
<accession>A0A078LJQ6</accession>
<evidence type="ECO:0000313" key="3">
    <source>
        <dbReference type="Proteomes" id="UP000053902"/>
    </source>
</evidence>
<sequence length="80" mass="8797">MAIDPKNPSPEQHPDSPMPGEPDPLTPGRTDVNPDREPGVDQLPGNEGIPPIDQQQDIVDPERVQQETDNAERDGEINPR</sequence>
<dbReference type="EMBL" id="CCSF01000001">
    <property type="protein sequence ID" value="CDZ92948.1"/>
    <property type="molecule type" value="Genomic_DNA"/>
</dbReference>
<keyword evidence="3" id="KW-1185">Reference proteome</keyword>
<protein>
    <submittedName>
        <fullName evidence="2">Uncharacterized protein</fullName>
    </submittedName>
</protein>